<reference evidence="3 4" key="1">
    <citation type="journal article" date="2015" name="Int. J. Syst. Evol. Microbiol.">
        <title>Carboxylicivirga linearis sp. nov., isolated from a sea cucumber culture pond.</title>
        <authorList>
            <person name="Wang F.Q."/>
            <person name="Zhou Y.X."/>
            <person name="Lin X.Z."/>
            <person name="Chen G.J."/>
            <person name="Du Z.J."/>
        </authorList>
    </citation>
    <scope>NUCLEOTIDE SEQUENCE [LARGE SCALE GENOMIC DNA]</scope>
    <source>
        <strain evidence="3 4">FB218</strain>
    </source>
</reference>
<name>A0ABS5JU48_9BACT</name>
<proteinExistence type="predicted"/>
<evidence type="ECO:0000313" key="3">
    <source>
        <dbReference type="EMBL" id="MBS2098348.1"/>
    </source>
</evidence>
<dbReference type="Pfam" id="PF13715">
    <property type="entry name" value="CarbopepD_reg_2"/>
    <property type="match status" value="1"/>
</dbReference>
<evidence type="ECO:0000313" key="4">
    <source>
        <dbReference type="Proteomes" id="UP000708576"/>
    </source>
</evidence>
<comment type="caution">
    <text evidence="3">The sequence shown here is derived from an EMBL/GenBank/DDBJ whole genome shotgun (WGS) entry which is preliminary data.</text>
</comment>
<dbReference type="NCBIfam" id="TIGR02231">
    <property type="entry name" value="mucoidy inhibitor MuiA family protein"/>
    <property type="match status" value="2"/>
</dbReference>
<dbReference type="Pfam" id="PF13598">
    <property type="entry name" value="DUF4139"/>
    <property type="match status" value="1"/>
</dbReference>
<dbReference type="InterPro" id="IPR008969">
    <property type="entry name" value="CarboxyPept-like_regulatory"/>
</dbReference>
<dbReference type="InterPro" id="IPR025554">
    <property type="entry name" value="DUF4140"/>
</dbReference>
<protein>
    <submittedName>
        <fullName evidence="3">DUF4139 domain-containing protein</fullName>
    </submittedName>
</protein>
<dbReference type="PANTHER" id="PTHR31005">
    <property type="entry name" value="DUF4139 DOMAIN-CONTAINING PROTEIN"/>
    <property type="match status" value="1"/>
</dbReference>
<evidence type="ECO:0000259" key="2">
    <source>
        <dbReference type="Pfam" id="PF13600"/>
    </source>
</evidence>
<gene>
    <name evidence="3" type="ORF">KEM10_08655</name>
</gene>
<dbReference type="InterPro" id="IPR037291">
    <property type="entry name" value="DUF4139"/>
</dbReference>
<evidence type="ECO:0000259" key="1">
    <source>
        <dbReference type="Pfam" id="PF13598"/>
    </source>
</evidence>
<dbReference type="Pfam" id="PF13600">
    <property type="entry name" value="DUF4140"/>
    <property type="match status" value="1"/>
</dbReference>
<dbReference type="Gene3D" id="2.60.40.1120">
    <property type="entry name" value="Carboxypeptidase-like, regulatory domain"/>
    <property type="match status" value="1"/>
</dbReference>
<dbReference type="InterPro" id="IPR011935">
    <property type="entry name" value="CHP02231"/>
</dbReference>
<feature type="domain" description="DUF4139" evidence="1">
    <location>
        <begin position="216"/>
        <end position="616"/>
    </location>
</feature>
<dbReference type="Proteomes" id="UP000708576">
    <property type="component" value="Unassembled WGS sequence"/>
</dbReference>
<sequence length="623" mass="70212">MRTLHILLFSLIVSQIFGQKINEKIVNSQVNEVTVFLKNAQVTRKKSVEISSGTTLVKFTNLSPFIDAKSIQVKANGGLTVLSVNHQQNYLDQSQKPDELVKLENQLESIIEKINIENTYLNIIKEELAFLNENKDVGARNHEVSIDYLQKASEFYGAKLTALKLKEIERKKTVSALQKQQNNISRQINTLTNKKEFPTGEILVKVKSSTARSYQLELSYVVANAGWFPSYDIRAKNINEPVQLVYKANVKQDTKVDWNNAKLKFSSADPNTSGVAPSLIPYFLDYYSTPPTYKNLMLNQVSGTIMDTNGEPLPGVTVNVEGTTIGTVSDMSGKYTLTVPDNNSRLAFSFIGFSNQIRSINGPVMNIHLQEETTSLDEVMVVGYGSSASKALTGAVAGVKKENIKIRGRSSLAVPTTRIENQTTVDFEIKTPYTIKSDNKNYVVEMEYLDLPAFYQYYCVPKIDKDAFLIAKIVDWEKYNLLEGEANLFFEDTYVGKTILDVRYASDTLDISLGRDKQVSVNREKVKDFTSKKFMGSKKEETRAYKTIVRNNKNQPVNMIILDQVPVSTLEEIEVIVSNSSGAKQNIITGEMKWQFTLDPLKSKELQLKYSVKYPKNRNLVIE</sequence>
<feature type="domain" description="DUF4140" evidence="2">
    <location>
        <begin position="33"/>
        <end position="131"/>
    </location>
</feature>
<organism evidence="3 4">
    <name type="scientific">Carboxylicivirga linearis</name>
    <dbReference type="NCBI Taxonomy" id="1628157"/>
    <lineage>
        <taxon>Bacteria</taxon>
        <taxon>Pseudomonadati</taxon>
        <taxon>Bacteroidota</taxon>
        <taxon>Bacteroidia</taxon>
        <taxon>Marinilabiliales</taxon>
        <taxon>Marinilabiliaceae</taxon>
        <taxon>Carboxylicivirga</taxon>
    </lineage>
</organism>
<dbReference type="RefSeq" id="WP_212215591.1">
    <property type="nucleotide sequence ID" value="NZ_JAGUCO010000004.1"/>
</dbReference>
<dbReference type="PANTHER" id="PTHR31005:SF8">
    <property type="entry name" value="DUF4139 DOMAIN-CONTAINING PROTEIN"/>
    <property type="match status" value="1"/>
</dbReference>
<dbReference type="SUPFAM" id="SSF49464">
    <property type="entry name" value="Carboxypeptidase regulatory domain-like"/>
    <property type="match status" value="1"/>
</dbReference>
<keyword evidence="4" id="KW-1185">Reference proteome</keyword>
<accession>A0ABS5JU48</accession>
<dbReference type="EMBL" id="JAGUCO010000004">
    <property type="protein sequence ID" value="MBS2098348.1"/>
    <property type="molecule type" value="Genomic_DNA"/>
</dbReference>